<evidence type="ECO:0000256" key="1">
    <source>
        <dbReference type="ARBA" id="ARBA00004141"/>
    </source>
</evidence>
<dbReference type="InterPro" id="IPR004156">
    <property type="entry name" value="OATP"/>
</dbReference>
<comment type="subcellular location">
    <subcellularLocation>
        <location evidence="1">Membrane</location>
        <topology evidence="1">Multi-pass membrane protein</topology>
    </subcellularLocation>
</comment>
<evidence type="ECO:0000313" key="9">
    <source>
        <dbReference type="Proteomes" id="UP000265566"/>
    </source>
</evidence>
<feature type="transmembrane region" description="Helical" evidence="7">
    <location>
        <begin position="76"/>
        <end position="96"/>
    </location>
</feature>
<organism evidence="8 9">
    <name type="scientific">Medicago truncatula</name>
    <name type="common">Barrel medic</name>
    <name type="synonym">Medicago tribuloides</name>
    <dbReference type="NCBI Taxonomy" id="3880"/>
    <lineage>
        <taxon>Eukaryota</taxon>
        <taxon>Viridiplantae</taxon>
        <taxon>Streptophyta</taxon>
        <taxon>Embryophyta</taxon>
        <taxon>Tracheophyta</taxon>
        <taxon>Spermatophyta</taxon>
        <taxon>Magnoliopsida</taxon>
        <taxon>eudicotyledons</taxon>
        <taxon>Gunneridae</taxon>
        <taxon>Pentapetalae</taxon>
        <taxon>rosids</taxon>
        <taxon>fabids</taxon>
        <taxon>Fabales</taxon>
        <taxon>Fabaceae</taxon>
        <taxon>Papilionoideae</taxon>
        <taxon>50 kb inversion clade</taxon>
        <taxon>NPAAA clade</taxon>
        <taxon>Hologalegina</taxon>
        <taxon>IRL clade</taxon>
        <taxon>Trifolieae</taxon>
        <taxon>Medicago</taxon>
    </lineage>
</organism>
<evidence type="ECO:0000256" key="7">
    <source>
        <dbReference type="SAM" id="Phobius"/>
    </source>
</evidence>
<keyword evidence="6" id="KW-1015">Disulfide bond</keyword>
<sequence>MFSKFYLIDSYFRSKSVTKMFDQFSRFWIDMKALLLNKVYVINILGYIAYNFVLGAYSYWGPKAGYNIYHMTNADLVFGGITIVCGIVGTLAGGFVLDYMTNTLSNAFKLLSVTTFLGAAFSFGAFLCRNVNGFLALFSIGELLVFATQDSINNWRATALILTTILFPAAGIWFIGIFVHSVDRFEDDSEQQVCTIPLLQEKTGETSISHAQSQEC</sequence>
<dbReference type="SUPFAM" id="SSF103473">
    <property type="entry name" value="MFS general substrate transporter"/>
    <property type="match status" value="1"/>
</dbReference>
<dbReference type="PANTHER" id="PTHR23505:SF100">
    <property type="entry name" value="MAJOR FACILITATOR SUPERFAMILY (MFS) PROFILE DOMAIN-CONTAINING PROTEIN"/>
    <property type="match status" value="1"/>
</dbReference>
<dbReference type="EMBL" id="PSQE01000002">
    <property type="protein sequence ID" value="RHN71741.1"/>
    <property type="molecule type" value="Genomic_DNA"/>
</dbReference>
<gene>
    <name evidence="8" type="ORF">MtrunA17_Chr2g0280111</name>
</gene>
<keyword evidence="2" id="KW-0813">Transport</keyword>
<keyword evidence="3 7" id="KW-0812">Transmembrane</keyword>
<evidence type="ECO:0000256" key="5">
    <source>
        <dbReference type="ARBA" id="ARBA00023136"/>
    </source>
</evidence>
<evidence type="ECO:0000256" key="2">
    <source>
        <dbReference type="ARBA" id="ARBA00022448"/>
    </source>
</evidence>
<comment type="caution">
    <text evidence="8">The sequence shown here is derived from an EMBL/GenBank/DDBJ whole genome shotgun (WGS) entry which is preliminary data.</text>
</comment>
<feature type="transmembrane region" description="Helical" evidence="7">
    <location>
        <begin position="159"/>
        <end position="179"/>
    </location>
</feature>
<protein>
    <submittedName>
        <fullName evidence="8">Putative organic anion transporter polypeptide OATP, major facilitator superfamily</fullName>
    </submittedName>
</protein>
<dbReference type="PANTHER" id="PTHR23505">
    <property type="entry name" value="SPINSTER"/>
    <property type="match status" value="1"/>
</dbReference>
<accession>A0A396J4T7</accession>
<dbReference type="AlphaFoldDB" id="A0A396J4T7"/>
<dbReference type="Gramene" id="rna7373">
    <property type="protein sequence ID" value="RHN71741.1"/>
    <property type="gene ID" value="gene7373"/>
</dbReference>
<evidence type="ECO:0000256" key="6">
    <source>
        <dbReference type="ARBA" id="ARBA00023157"/>
    </source>
</evidence>
<evidence type="ECO:0000256" key="3">
    <source>
        <dbReference type="ARBA" id="ARBA00022692"/>
    </source>
</evidence>
<keyword evidence="5 7" id="KW-0472">Membrane</keyword>
<name>A0A396J4T7_MEDTR</name>
<dbReference type="InterPro" id="IPR036259">
    <property type="entry name" value="MFS_trans_sf"/>
</dbReference>
<dbReference type="InterPro" id="IPR044770">
    <property type="entry name" value="MFS_spinster-like"/>
</dbReference>
<dbReference type="GO" id="GO:0055085">
    <property type="term" value="P:transmembrane transport"/>
    <property type="evidence" value="ECO:0007669"/>
    <property type="project" value="InterPro"/>
</dbReference>
<reference evidence="9" key="1">
    <citation type="journal article" date="2018" name="Nat. Plants">
        <title>Whole-genome landscape of Medicago truncatula symbiotic genes.</title>
        <authorList>
            <person name="Pecrix Y."/>
            <person name="Staton S.E."/>
            <person name="Sallet E."/>
            <person name="Lelandais-Briere C."/>
            <person name="Moreau S."/>
            <person name="Carrere S."/>
            <person name="Blein T."/>
            <person name="Jardinaud M.F."/>
            <person name="Latrasse D."/>
            <person name="Zouine M."/>
            <person name="Zahm M."/>
            <person name="Kreplak J."/>
            <person name="Mayjonade B."/>
            <person name="Satge C."/>
            <person name="Perez M."/>
            <person name="Cauet S."/>
            <person name="Marande W."/>
            <person name="Chantry-Darmon C."/>
            <person name="Lopez-Roques C."/>
            <person name="Bouchez O."/>
            <person name="Berard A."/>
            <person name="Debelle F."/>
            <person name="Munos S."/>
            <person name="Bendahmane A."/>
            <person name="Berges H."/>
            <person name="Niebel A."/>
            <person name="Buitink J."/>
            <person name="Frugier F."/>
            <person name="Benhamed M."/>
            <person name="Crespi M."/>
            <person name="Gouzy J."/>
            <person name="Gamas P."/>
        </authorList>
    </citation>
    <scope>NUCLEOTIDE SEQUENCE [LARGE SCALE GENOMIC DNA]</scope>
    <source>
        <strain evidence="9">cv. Jemalong A17</strain>
    </source>
</reference>
<dbReference type="GO" id="GO:0016020">
    <property type="term" value="C:membrane"/>
    <property type="evidence" value="ECO:0007669"/>
    <property type="project" value="UniProtKB-SubCell"/>
</dbReference>
<feature type="transmembrane region" description="Helical" evidence="7">
    <location>
        <begin position="39"/>
        <end position="60"/>
    </location>
</feature>
<keyword evidence="4 7" id="KW-1133">Transmembrane helix</keyword>
<feature type="transmembrane region" description="Helical" evidence="7">
    <location>
        <begin position="108"/>
        <end position="127"/>
    </location>
</feature>
<dbReference type="Pfam" id="PF03137">
    <property type="entry name" value="OATP"/>
    <property type="match status" value="1"/>
</dbReference>
<dbReference type="Proteomes" id="UP000265566">
    <property type="component" value="Chromosome 2"/>
</dbReference>
<evidence type="ECO:0000256" key="4">
    <source>
        <dbReference type="ARBA" id="ARBA00022989"/>
    </source>
</evidence>
<proteinExistence type="predicted"/>
<evidence type="ECO:0000313" key="8">
    <source>
        <dbReference type="EMBL" id="RHN71741.1"/>
    </source>
</evidence>